<feature type="domain" description="14-3-3" evidence="2">
    <location>
        <begin position="2"/>
        <end position="64"/>
    </location>
</feature>
<dbReference type="Pfam" id="PF00244">
    <property type="entry name" value="14-3-3"/>
    <property type="match status" value="1"/>
</dbReference>
<comment type="similarity">
    <text evidence="1">Belongs to the 14-3-3 family.</text>
</comment>
<dbReference type="PRINTS" id="PR00305">
    <property type="entry name" value="1433ZETA"/>
</dbReference>
<dbReference type="AlphaFoldDB" id="A0A4S8JS85"/>
<evidence type="ECO:0000259" key="2">
    <source>
        <dbReference type="Pfam" id="PF00244"/>
    </source>
</evidence>
<accession>A0A4S8JS85</accession>
<evidence type="ECO:0000313" key="3">
    <source>
        <dbReference type="EMBL" id="THU64968.1"/>
    </source>
</evidence>
<gene>
    <name evidence="3" type="ORF">C4D60_Mb01t32140</name>
</gene>
<dbReference type="InterPro" id="IPR036815">
    <property type="entry name" value="14-3-3_dom_sf"/>
</dbReference>
<organism evidence="3 4">
    <name type="scientific">Musa balbisiana</name>
    <name type="common">Banana</name>
    <dbReference type="NCBI Taxonomy" id="52838"/>
    <lineage>
        <taxon>Eukaryota</taxon>
        <taxon>Viridiplantae</taxon>
        <taxon>Streptophyta</taxon>
        <taxon>Embryophyta</taxon>
        <taxon>Tracheophyta</taxon>
        <taxon>Spermatophyta</taxon>
        <taxon>Magnoliopsida</taxon>
        <taxon>Liliopsida</taxon>
        <taxon>Zingiberales</taxon>
        <taxon>Musaceae</taxon>
        <taxon>Musa</taxon>
    </lineage>
</organism>
<keyword evidence="4" id="KW-1185">Reference proteome</keyword>
<dbReference type="InterPro" id="IPR000308">
    <property type="entry name" value="14-3-3"/>
</dbReference>
<dbReference type="SUPFAM" id="SSF48445">
    <property type="entry name" value="14-3-3 protein"/>
    <property type="match status" value="1"/>
</dbReference>
<comment type="caution">
    <text evidence="3">The sequence shown here is derived from an EMBL/GenBank/DDBJ whole genome shotgun (WGS) entry which is preliminary data.</text>
</comment>
<dbReference type="PANTHER" id="PTHR18860">
    <property type="entry name" value="14-3-3 PROTEIN"/>
    <property type="match status" value="1"/>
</dbReference>
<dbReference type="Gene3D" id="1.20.190.20">
    <property type="entry name" value="14-3-3 domain"/>
    <property type="match status" value="1"/>
</dbReference>
<evidence type="ECO:0000256" key="1">
    <source>
        <dbReference type="ARBA" id="ARBA00006141"/>
    </source>
</evidence>
<evidence type="ECO:0000313" key="4">
    <source>
        <dbReference type="Proteomes" id="UP000317650"/>
    </source>
</evidence>
<dbReference type="STRING" id="52838.A0A4S8JS85"/>
<protein>
    <recommendedName>
        <fullName evidence="2">14-3-3 domain-containing protein</fullName>
    </recommendedName>
</protein>
<proteinExistence type="inferred from homology"/>
<dbReference type="Proteomes" id="UP000317650">
    <property type="component" value="Chromosome 1"/>
</dbReference>
<dbReference type="InterPro" id="IPR023410">
    <property type="entry name" value="14-3-3_domain"/>
</dbReference>
<dbReference type="EMBL" id="PYDT01000004">
    <property type="protein sequence ID" value="THU64968.1"/>
    <property type="molecule type" value="Genomic_DNA"/>
</dbReference>
<name>A0A4S8JS85_MUSBA</name>
<sequence length="73" mass="8388">MATIRSYHDRIESKLNSIYGGILRLLDARLNPITVVADSKVFYLKTKGDYYRYLAEFKTGSEQNLRLNLSTGQ</sequence>
<reference evidence="3 4" key="1">
    <citation type="journal article" date="2019" name="Nat. Plants">
        <title>Genome sequencing of Musa balbisiana reveals subgenome evolution and function divergence in polyploid bananas.</title>
        <authorList>
            <person name="Yao X."/>
        </authorList>
    </citation>
    <scope>NUCLEOTIDE SEQUENCE [LARGE SCALE GENOMIC DNA]</scope>
    <source>
        <strain evidence="4">cv. DH-PKW</strain>
        <tissue evidence="3">Leaves</tissue>
    </source>
</reference>